<accession>A0A1F5QC16</accession>
<reference evidence="1 2" key="1">
    <citation type="journal article" date="2016" name="Nat. Commun.">
        <title>Thousands of microbial genomes shed light on interconnected biogeochemical processes in an aquifer system.</title>
        <authorList>
            <person name="Anantharaman K."/>
            <person name="Brown C.T."/>
            <person name="Hug L.A."/>
            <person name="Sharon I."/>
            <person name="Castelle C.J."/>
            <person name="Probst A.J."/>
            <person name="Thomas B.C."/>
            <person name="Singh A."/>
            <person name="Wilkins M.J."/>
            <person name="Karaoz U."/>
            <person name="Brodie E.L."/>
            <person name="Williams K.H."/>
            <person name="Hubbard S.S."/>
            <person name="Banfield J.F."/>
        </authorList>
    </citation>
    <scope>NUCLEOTIDE SEQUENCE [LARGE SCALE GENOMIC DNA]</scope>
</reference>
<name>A0A1F5QC16_9BACT</name>
<evidence type="ECO:0008006" key="3">
    <source>
        <dbReference type="Google" id="ProtNLM"/>
    </source>
</evidence>
<dbReference type="EMBL" id="MFFF01000019">
    <property type="protein sequence ID" value="OGE99432.1"/>
    <property type="molecule type" value="Genomic_DNA"/>
</dbReference>
<organism evidence="1 2">
    <name type="scientific">Candidatus Doudnabacteria bacterium RIFCSPLOWO2_02_FULL_48_13</name>
    <dbReference type="NCBI Taxonomy" id="1817845"/>
    <lineage>
        <taxon>Bacteria</taxon>
        <taxon>Candidatus Doudnaibacteriota</taxon>
    </lineage>
</organism>
<comment type="caution">
    <text evidence="1">The sequence shown here is derived from an EMBL/GenBank/DDBJ whole genome shotgun (WGS) entry which is preliminary data.</text>
</comment>
<protein>
    <recommendedName>
        <fullName evidence="3">HTH arsR-type domain-containing protein</fullName>
    </recommendedName>
</protein>
<dbReference type="Proteomes" id="UP000177235">
    <property type="component" value="Unassembled WGS sequence"/>
</dbReference>
<sequence length="190" mass="21953">MLENLLNTKPKKKVLSAFFAFPKRSFSIQELRETADVSTRAASEIVREMVRADVLSVAAKNRHRFFRINPRFGMYHELSDFLQGEANHKDDLVSKALKKIPNAKLVILSGIFSFQPGAPVDLLIVGDNIGRVRLQSILKDIEKLADTEIVYTVMPVAEYEYRRMMNDRFVRDILDYPHVQVMNNLKTKRR</sequence>
<evidence type="ECO:0000313" key="1">
    <source>
        <dbReference type="EMBL" id="OGE99432.1"/>
    </source>
</evidence>
<gene>
    <name evidence="1" type="ORF">A3J05_03770</name>
</gene>
<evidence type="ECO:0000313" key="2">
    <source>
        <dbReference type="Proteomes" id="UP000177235"/>
    </source>
</evidence>
<dbReference type="AlphaFoldDB" id="A0A1F5QC16"/>
<proteinExistence type="predicted"/>